<dbReference type="InterPro" id="IPR000182">
    <property type="entry name" value="GNAT_dom"/>
</dbReference>
<dbReference type="Gene3D" id="3.40.630.30">
    <property type="match status" value="1"/>
</dbReference>
<dbReference type="GO" id="GO:0016747">
    <property type="term" value="F:acyltransferase activity, transferring groups other than amino-acyl groups"/>
    <property type="evidence" value="ECO:0007669"/>
    <property type="project" value="InterPro"/>
</dbReference>
<dbReference type="AlphaFoldDB" id="A0A089PZU2"/>
<name>A0A089PZU2_9ENTR</name>
<keyword evidence="3" id="KW-1185">Reference proteome</keyword>
<dbReference type="KEGG" id="cnt:JT31_03890"/>
<feature type="domain" description="N-acetyltransferase" evidence="1">
    <location>
        <begin position="1"/>
        <end position="141"/>
    </location>
</feature>
<dbReference type="OrthoDB" id="9787920at2"/>
<dbReference type="EMBL" id="CP009451">
    <property type="protein sequence ID" value="AIR03779.1"/>
    <property type="molecule type" value="Genomic_DNA"/>
</dbReference>
<proteinExistence type="predicted"/>
<dbReference type="RefSeq" id="WP_038473471.1">
    <property type="nucleotide sequence ID" value="NZ_CP009451.1"/>
</dbReference>
<evidence type="ECO:0000259" key="1">
    <source>
        <dbReference type="PROSITE" id="PS51186"/>
    </source>
</evidence>
<dbReference type="CDD" id="cd04301">
    <property type="entry name" value="NAT_SF"/>
    <property type="match status" value="1"/>
</dbReference>
<dbReference type="SUPFAM" id="SSF55729">
    <property type="entry name" value="Acyl-CoA N-acyltransferases (Nat)"/>
    <property type="match status" value="1"/>
</dbReference>
<sequence>MSGFKLEISDYISEEHSLPIEAGLSEFNAAMSGLNDRKPLAVVVRSPESGKVVGGMLGRSSLGVLFIDLFYLPPELRAHGLGSEILRVFEAEGRKRGCVAAFLYTISFQAPDFYRKHGWEEFGKIDCLPEGTSRYFMKKAL</sequence>
<protein>
    <submittedName>
        <fullName evidence="2">GCN5 family acetyltransferase</fullName>
    </submittedName>
</protein>
<reference evidence="2 3" key="1">
    <citation type="submission" date="2014-09" db="EMBL/GenBank/DDBJ databases">
        <title>Cedecea neteri SSMD04 Genome Sequencing.</title>
        <authorList>
            <person name="Tan J.-Y."/>
        </authorList>
    </citation>
    <scope>NUCLEOTIDE SEQUENCE [LARGE SCALE GENOMIC DNA]</scope>
    <source>
        <strain evidence="2 3">SSMD04</strain>
    </source>
</reference>
<organism evidence="2 3">
    <name type="scientific">Cedecea neteri</name>
    <dbReference type="NCBI Taxonomy" id="158822"/>
    <lineage>
        <taxon>Bacteria</taxon>
        <taxon>Pseudomonadati</taxon>
        <taxon>Pseudomonadota</taxon>
        <taxon>Gammaproteobacteria</taxon>
        <taxon>Enterobacterales</taxon>
        <taxon>Enterobacteriaceae</taxon>
        <taxon>Cedecea</taxon>
    </lineage>
</organism>
<gene>
    <name evidence="2" type="ORF">JT31_03890</name>
</gene>
<dbReference type="PROSITE" id="PS51186">
    <property type="entry name" value="GNAT"/>
    <property type="match status" value="1"/>
</dbReference>
<evidence type="ECO:0000313" key="2">
    <source>
        <dbReference type="EMBL" id="AIR03779.1"/>
    </source>
</evidence>
<dbReference type="Pfam" id="PF00583">
    <property type="entry name" value="Acetyltransf_1"/>
    <property type="match status" value="1"/>
</dbReference>
<keyword evidence="2" id="KW-0808">Transferase</keyword>
<dbReference type="InterPro" id="IPR016181">
    <property type="entry name" value="Acyl_CoA_acyltransferase"/>
</dbReference>
<evidence type="ECO:0000313" key="3">
    <source>
        <dbReference type="Proteomes" id="UP000029481"/>
    </source>
</evidence>
<dbReference type="Proteomes" id="UP000029481">
    <property type="component" value="Chromosome"/>
</dbReference>
<accession>A0A089PZU2</accession>